<evidence type="ECO:0000313" key="3">
    <source>
        <dbReference type="Proteomes" id="UP001458880"/>
    </source>
</evidence>
<organism evidence="2 3">
    <name type="scientific">Popillia japonica</name>
    <name type="common">Japanese beetle</name>
    <dbReference type="NCBI Taxonomy" id="7064"/>
    <lineage>
        <taxon>Eukaryota</taxon>
        <taxon>Metazoa</taxon>
        <taxon>Ecdysozoa</taxon>
        <taxon>Arthropoda</taxon>
        <taxon>Hexapoda</taxon>
        <taxon>Insecta</taxon>
        <taxon>Pterygota</taxon>
        <taxon>Neoptera</taxon>
        <taxon>Endopterygota</taxon>
        <taxon>Coleoptera</taxon>
        <taxon>Polyphaga</taxon>
        <taxon>Scarabaeiformia</taxon>
        <taxon>Scarabaeidae</taxon>
        <taxon>Rutelinae</taxon>
        <taxon>Popillia</taxon>
    </lineage>
</organism>
<dbReference type="AlphaFoldDB" id="A0AAW1KLD2"/>
<protein>
    <submittedName>
        <fullName evidence="2">Uncharacterized protein</fullName>
    </submittedName>
</protein>
<gene>
    <name evidence="2" type="ORF">QE152_g22331</name>
</gene>
<keyword evidence="3" id="KW-1185">Reference proteome</keyword>
<evidence type="ECO:0000256" key="1">
    <source>
        <dbReference type="SAM" id="MobiDB-lite"/>
    </source>
</evidence>
<feature type="compositionally biased region" description="Polar residues" evidence="1">
    <location>
        <begin position="1"/>
        <end position="23"/>
    </location>
</feature>
<sequence length="91" mass="9766">MANRKTTSKLLQVGTASESSSQSDDGEFDSDADYEPSAPSSSDSEQYNLLSEKIDEITPANTIGSDDESNNGDATENIDNNPLELMDDNNT</sequence>
<feature type="compositionally biased region" description="Acidic residues" evidence="1">
    <location>
        <begin position="24"/>
        <end position="34"/>
    </location>
</feature>
<reference evidence="2 3" key="1">
    <citation type="journal article" date="2024" name="BMC Genomics">
        <title>De novo assembly and annotation of Popillia japonica's genome with initial clues to its potential as an invasive pest.</title>
        <authorList>
            <person name="Cucini C."/>
            <person name="Boschi S."/>
            <person name="Funari R."/>
            <person name="Cardaioli E."/>
            <person name="Iannotti N."/>
            <person name="Marturano G."/>
            <person name="Paoli F."/>
            <person name="Bruttini M."/>
            <person name="Carapelli A."/>
            <person name="Frati F."/>
            <person name="Nardi F."/>
        </authorList>
    </citation>
    <scope>NUCLEOTIDE SEQUENCE [LARGE SCALE GENOMIC DNA]</scope>
    <source>
        <strain evidence="2">DMR45628</strain>
    </source>
</reference>
<dbReference type="EMBL" id="JASPKY010000214">
    <property type="protein sequence ID" value="KAK9720000.1"/>
    <property type="molecule type" value="Genomic_DNA"/>
</dbReference>
<proteinExistence type="predicted"/>
<evidence type="ECO:0000313" key="2">
    <source>
        <dbReference type="EMBL" id="KAK9720000.1"/>
    </source>
</evidence>
<accession>A0AAW1KLD2</accession>
<name>A0AAW1KLD2_POPJA</name>
<feature type="compositionally biased region" description="Polar residues" evidence="1">
    <location>
        <begin position="38"/>
        <end position="49"/>
    </location>
</feature>
<feature type="region of interest" description="Disordered" evidence="1">
    <location>
        <begin position="1"/>
        <end position="91"/>
    </location>
</feature>
<feature type="compositionally biased region" description="Polar residues" evidence="1">
    <location>
        <begin position="71"/>
        <end position="80"/>
    </location>
</feature>
<dbReference type="Proteomes" id="UP001458880">
    <property type="component" value="Unassembled WGS sequence"/>
</dbReference>
<comment type="caution">
    <text evidence="2">The sequence shown here is derived from an EMBL/GenBank/DDBJ whole genome shotgun (WGS) entry which is preliminary data.</text>
</comment>